<reference evidence="4" key="1">
    <citation type="submission" date="2025-08" db="UniProtKB">
        <authorList>
            <consortium name="RefSeq"/>
        </authorList>
    </citation>
    <scope>IDENTIFICATION</scope>
    <source>
        <tissue evidence="4">Muscle</tissue>
    </source>
</reference>
<dbReference type="PANTHER" id="PTHR17608">
    <property type="entry name" value="GENETIC SUPPRESSOR ELEMENT 1"/>
    <property type="match status" value="1"/>
</dbReference>
<dbReference type="InterPro" id="IPR042337">
    <property type="entry name" value="GSE1"/>
</dbReference>
<evidence type="ECO:0000313" key="3">
    <source>
        <dbReference type="Proteomes" id="UP000694941"/>
    </source>
</evidence>
<organism evidence="3 4">
    <name type="scientific">Limulus polyphemus</name>
    <name type="common">Atlantic horseshoe crab</name>
    <dbReference type="NCBI Taxonomy" id="6850"/>
    <lineage>
        <taxon>Eukaryota</taxon>
        <taxon>Metazoa</taxon>
        <taxon>Ecdysozoa</taxon>
        <taxon>Arthropoda</taxon>
        <taxon>Chelicerata</taxon>
        <taxon>Merostomata</taxon>
        <taxon>Xiphosura</taxon>
        <taxon>Limulidae</taxon>
        <taxon>Limulus</taxon>
    </lineage>
</organism>
<name>A0ABM1SBN9_LIMPO</name>
<feature type="compositionally biased region" description="Basic and acidic residues" evidence="1">
    <location>
        <begin position="205"/>
        <end position="217"/>
    </location>
</feature>
<evidence type="ECO:0000313" key="4">
    <source>
        <dbReference type="RefSeq" id="XP_022241044.1"/>
    </source>
</evidence>
<feature type="region of interest" description="Disordered" evidence="1">
    <location>
        <begin position="191"/>
        <end position="224"/>
    </location>
</feature>
<feature type="compositionally biased region" description="Polar residues" evidence="1">
    <location>
        <begin position="23"/>
        <end position="36"/>
    </location>
</feature>
<feature type="region of interest" description="Disordered" evidence="1">
    <location>
        <begin position="90"/>
        <end position="122"/>
    </location>
</feature>
<dbReference type="PANTHER" id="PTHR17608:SF4">
    <property type="entry name" value="GENETIC SUPPRESSOR ELEMENT 1"/>
    <property type="match status" value="1"/>
</dbReference>
<keyword evidence="3" id="KW-1185">Reference proteome</keyword>
<dbReference type="InterPro" id="IPR022207">
    <property type="entry name" value="GSE-like"/>
</dbReference>
<protein>
    <submittedName>
        <fullName evidence="4">Genetic suppressor element 1-like</fullName>
    </submittedName>
</protein>
<accession>A0ABM1SBN9</accession>
<sequence length="883" mass="98540">MLALWKGLPHGSKSLSGAVKPSGDTQRPGSQNHHTTSPVDSASSHSGSVIVSCATSSSNPALKAPCTSSFAAALKKLAKQAVDPVTTVSSVSSVSTPLPPHQSVTPKHHSLTSGQSSKSAIPSVPVSITPVLNYVNHSVESRNKDAEFSRYSQGGRTSMNLMEPVSLKMDQSSPKTIKSGLYNIKREEMYYENNDTGRRPPSSHQRPEVGRDSEESHASSSGFQLYRNFDRARNSISSYEHAMPYPYQPTFLPPPPSFSHQTYRLEDATYVDHYGMLRNTTTHIPSSSASVLPFVARSPYPPEILGQSIRVASPSGLFTIHERAKYAENRGQELFRHSSRELTSQVIQSPLPVTLSRNSESPGHPGSITYGTPREHSNKHSSPPVAASSTPLNLVRCSNQNTNKWDSHHQIVSQCSQAKSPQEELGFNHSIYLQQELQQPLAMTGRRPVMSELQSIFRDKNYNKNHSISQRRQGPISPTMDVSYSRSSSLPSSSHPIHSERLMLKPTTYSSRLEPLDRLTLLNQERKSVISADNSPHSQAEMCKTGAVPPRVLTPHKSNFSSTLSEPKSTLGEIITNLTVNKAQTMFENHLDTSVLKTEAIGRDLTQQVIPNVQVQKAGCNTQAAITGCTSQWSGLVSKLDLEWEKLQKARLAGKCGDSDDEVESENEENCLKEILIITKGPPLSLDLSPKKLEFLDTVGLTTHQKKQELEFAKYLQGRKVLQERPVFPLDSNNTSRECSPLPLTTNITSEELCFAADFPHKVKFLQFLALKLTTFQEKIEIERKWKVTEEGRVRQKQKLKSKCQKKAKVRDRKPEITSLERLPMRSKKRRLQPSPNQSLKLHLGYITFWEYVTFDIVHGISKCYNEIYVEEFSQNWLLLTRG</sequence>
<dbReference type="Proteomes" id="UP000694941">
    <property type="component" value="Unplaced"/>
</dbReference>
<feature type="compositionally biased region" description="Low complexity" evidence="1">
    <location>
        <begin position="483"/>
        <end position="496"/>
    </location>
</feature>
<evidence type="ECO:0000256" key="1">
    <source>
        <dbReference type="SAM" id="MobiDB-lite"/>
    </source>
</evidence>
<evidence type="ECO:0000259" key="2">
    <source>
        <dbReference type="Pfam" id="PF12540"/>
    </source>
</evidence>
<feature type="region of interest" description="Disordered" evidence="1">
    <location>
        <begin position="461"/>
        <end position="498"/>
    </location>
</feature>
<proteinExistence type="predicted"/>
<dbReference type="Pfam" id="PF12540">
    <property type="entry name" value="DUF3736"/>
    <property type="match status" value="1"/>
</dbReference>
<dbReference type="GeneID" id="106458976"/>
<dbReference type="RefSeq" id="XP_022241044.1">
    <property type="nucleotide sequence ID" value="XM_022385336.1"/>
</dbReference>
<feature type="region of interest" description="Disordered" evidence="1">
    <location>
        <begin position="1"/>
        <end position="45"/>
    </location>
</feature>
<gene>
    <name evidence="4" type="primary">LOC106458976</name>
</gene>
<feature type="compositionally biased region" description="Polar residues" evidence="1">
    <location>
        <begin position="111"/>
        <end position="120"/>
    </location>
</feature>
<feature type="domain" description="Genetic suppressor element-like" evidence="2">
    <location>
        <begin position="635"/>
        <end position="771"/>
    </location>
</feature>
<feature type="region of interest" description="Disordered" evidence="1">
    <location>
        <begin position="353"/>
        <end position="390"/>
    </location>
</feature>